<dbReference type="SUPFAM" id="SSF52743">
    <property type="entry name" value="Subtilisin-like"/>
    <property type="match status" value="1"/>
</dbReference>
<feature type="active site" description="Charge relay system" evidence="5">
    <location>
        <position position="348"/>
    </location>
</feature>
<dbReference type="InterPro" id="IPR023827">
    <property type="entry name" value="Peptidase_S8_Asp-AS"/>
</dbReference>
<dbReference type="EMBL" id="SVCM01000028">
    <property type="protein sequence ID" value="MBE6059046.1"/>
    <property type="molecule type" value="Genomic_DNA"/>
</dbReference>
<dbReference type="Proteomes" id="UP000768462">
    <property type="component" value="Unassembled WGS sequence"/>
</dbReference>
<dbReference type="GO" id="GO:0004252">
    <property type="term" value="F:serine-type endopeptidase activity"/>
    <property type="evidence" value="ECO:0007669"/>
    <property type="project" value="UniProtKB-UniRule"/>
</dbReference>
<evidence type="ECO:0000256" key="4">
    <source>
        <dbReference type="ARBA" id="ARBA00022825"/>
    </source>
</evidence>
<dbReference type="InterPro" id="IPR050131">
    <property type="entry name" value="Peptidase_S8_subtilisin-like"/>
</dbReference>
<comment type="similarity">
    <text evidence="1 5">Belongs to the peptidase S8 family.</text>
</comment>
<keyword evidence="2 5" id="KW-0645">Protease</keyword>
<evidence type="ECO:0000256" key="1">
    <source>
        <dbReference type="ARBA" id="ARBA00011073"/>
    </source>
</evidence>
<dbReference type="PANTHER" id="PTHR43806:SF11">
    <property type="entry name" value="CEREVISIN-RELATED"/>
    <property type="match status" value="1"/>
</dbReference>
<evidence type="ECO:0000256" key="2">
    <source>
        <dbReference type="ARBA" id="ARBA00022670"/>
    </source>
</evidence>
<dbReference type="Gene3D" id="3.40.50.200">
    <property type="entry name" value="Peptidase S8/S53 domain"/>
    <property type="match status" value="1"/>
</dbReference>
<dbReference type="GO" id="GO:0006508">
    <property type="term" value="P:proteolysis"/>
    <property type="evidence" value="ECO:0007669"/>
    <property type="project" value="UniProtKB-KW"/>
</dbReference>
<comment type="caution">
    <text evidence="7">The sequence shown here is derived from an EMBL/GenBank/DDBJ whole genome shotgun (WGS) entry which is preliminary data.</text>
</comment>
<evidence type="ECO:0000313" key="8">
    <source>
        <dbReference type="Proteomes" id="UP000768462"/>
    </source>
</evidence>
<dbReference type="PANTHER" id="PTHR43806">
    <property type="entry name" value="PEPTIDASE S8"/>
    <property type="match status" value="1"/>
</dbReference>
<dbReference type="InterPro" id="IPR015500">
    <property type="entry name" value="Peptidase_S8_subtilisin-rel"/>
</dbReference>
<accession>A0A927W4X2</accession>
<sequence>MLFNKKLDPTLKNVMDNDIYNKYRIIIKYGSIKNSIEKNIKSSKGEVLYNIKSLHCLCVLATKRAIKRIIELPEVKYICIDDIAFLCNKNILHANGVFLDNKRFEVLKNKEVSGKGIGIGIVDSGVYPHIDLSTPSNKIKKFIDIINGSTYPYDDNGHGTFISGLICGEGTNKKVKQHGIAVDSHLVMVKAFNKLGKGYISATLFALECLYNSIDEFNIKIVCAPFEITTLNKFILSLYDKIFTLLRNKNIIIVVPAGNNEDKEDTIKGIGLSDKVLTIGGLDTNSTYKISDYSCCGSNKILKKPDFVAASDDIISLNTDCNYISERDGEKIYPPPLTSPYTIRSGTSISCAFIAGICALLFEINNEFTFDDIYTLLRINSTLINDKKYKQGNGYININNLIGTDLSSILINKDNKNKHKHKK</sequence>
<name>A0A927W4X2_9CLOT</name>
<evidence type="ECO:0000256" key="3">
    <source>
        <dbReference type="ARBA" id="ARBA00022801"/>
    </source>
</evidence>
<evidence type="ECO:0000313" key="7">
    <source>
        <dbReference type="EMBL" id="MBE6059046.1"/>
    </source>
</evidence>
<keyword evidence="4 5" id="KW-0720">Serine protease</keyword>
<dbReference type="PROSITE" id="PS00137">
    <property type="entry name" value="SUBTILASE_HIS"/>
    <property type="match status" value="1"/>
</dbReference>
<dbReference type="PROSITE" id="PS51892">
    <property type="entry name" value="SUBTILASE"/>
    <property type="match status" value="1"/>
</dbReference>
<keyword evidence="3 5" id="KW-0378">Hydrolase</keyword>
<dbReference type="InterPro" id="IPR022398">
    <property type="entry name" value="Peptidase_S8_His-AS"/>
</dbReference>
<feature type="active site" description="Charge relay system" evidence="5">
    <location>
        <position position="123"/>
    </location>
</feature>
<reference evidence="7" key="1">
    <citation type="submission" date="2019-04" db="EMBL/GenBank/DDBJ databases">
        <title>Evolution of Biomass-Degrading Anaerobic Consortia Revealed by Metagenomics.</title>
        <authorList>
            <person name="Peng X."/>
        </authorList>
    </citation>
    <scope>NUCLEOTIDE SEQUENCE</scope>
    <source>
        <strain evidence="7">SIG254</strain>
    </source>
</reference>
<feature type="active site" description="Charge relay system" evidence="5">
    <location>
        <position position="158"/>
    </location>
</feature>
<protein>
    <submittedName>
        <fullName evidence="7">Peptidase</fullName>
    </submittedName>
</protein>
<proteinExistence type="inferred from homology"/>
<gene>
    <name evidence="7" type="ORF">E7215_02560</name>
</gene>
<organism evidence="7 8">
    <name type="scientific">Clostridium sulfidigenes</name>
    <dbReference type="NCBI Taxonomy" id="318464"/>
    <lineage>
        <taxon>Bacteria</taxon>
        <taxon>Bacillati</taxon>
        <taxon>Bacillota</taxon>
        <taxon>Clostridia</taxon>
        <taxon>Eubacteriales</taxon>
        <taxon>Clostridiaceae</taxon>
        <taxon>Clostridium</taxon>
    </lineage>
</organism>
<dbReference type="PROSITE" id="PS00136">
    <property type="entry name" value="SUBTILASE_ASP"/>
    <property type="match status" value="1"/>
</dbReference>
<dbReference type="InterPro" id="IPR000209">
    <property type="entry name" value="Peptidase_S8/S53_dom"/>
</dbReference>
<dbReference type="AlphaFoldDB" id="A0A927W4X2"/>
<dbReference type="Pfam" id="PF00082">
    <property type="entry name" value="Peptidase_S8"/>
    <property type="match status" value="1"/>
</dbReference>
<feature type="domain" description="Peptidase S8/S53" evidence="6">
    <location>
        <begin position="114"/>
        <end position="381"/>
    </location>
</feature>
<dbReference type="InterPro" id="IPR036852">
    <property type="entry name" value="Peptidase_S8/S53_dom_sf"/>
</dbReference>
<evidence type="ECO:0000256" key="5">
    <source>
        <dbReference type="PROSITE-ProRule" id="PRU01240"/>
    </source>
</evidence>
<dbReference type="PRINTS" id="PR00723">
    <property type="entry name" value="SUBTILISIN"/>
</dbReference>
<evidence type="ECO:0000259" key="6">
    <source>
        <dbReference type="Pfam" id="PF00082"/>
    </source>
</evidence>